<dbReference type="Pfam" id="PF25917">
    <property type="entry name" value="BSH_RND"/>
    <property type="match status" value="1"/>
</dbReference>
<dbReference type="AlphaFoldDB" id="A0A3D4V5N6"/>
<dbReference type="Pfam" id="PF25975">
    <property type="entry name" value="CzcB_C"/>
    <property type="match status" value="1"/>
</dbReference>
<dbReference type="EMBL" id="DPIY01000005">
    <property type="protein sequence ID" value="HCT56411.1"/>
    <property type="molecule type" value="Genomic_DNA"/>
</dbReference>
<comment type="similarity">
    <text evidence="1">Belongs to the membrane fusion protein (MFP) (TC 8.A.1) family.</text>
</comment>
<evidence type="ECO:0000259" key="3">
    <source>
        <dbReference type="Pfam" id="PF25975"/>
    </source>
</evidence>
<name>A0A3D4V5N6_9BACT</name>
<proteinExistence type="inferred from homology"/>
<dbReference type="InterPro" id="IPR058649">
    <property type="entry name" value="CzcB_C"/>
</dbReference>
<accession>A0A3D4V5N6</accession>
<evidence type="ECO:0000313" key="5">
    <source>
        <dbReference type="Proteomes" id="UP000264071"/>
    </source>
</evidence>
<dbReference type="InterPro" id="IPR058625">
    <property type="entry name" value="MdtA-like_BSH"/>
</dbReference>
<reference evidence="4 5" key="1">
    <citation type="journal article" date="2018" name="Nat. Biotechnol.">
        <title>A standardized bacterial taxonomy based on genome phylogeny substantially revises the tree of life.</title>
        <authorList>
            <person name="Parks D.H."/>
            <person name="Chuvochina M."/>
            <person name="Waite D.W."/>
            <person name="Rinke C."/>
            <person name="Skarshewski A."/>
            <person name="Chaumeil P.A."/>
            <person name="Hugenholtz P."/>
        </authorList>
    </citation>
    <scope>NUCLEOTIDE SEQUENCE [LARGE SCALE GENOMIC DNA]</scope>
    <source>
        <strain evidence="4">UBA8844</strain>
    </source>
</reference>
<dbReference type="Gene3D" id="2.40.30.170">
    <property type="match status" value="1"/>
</dbReference>
<sequence length="383" mass="40750">MKPLALKGRTLTIAVVLLPLLLLFVYVAVRSGPLAPIAVTTTTVAARALTPELFGVGTVESRYTHKVGPTVAGRVRQLLVDVGDRVTAGQVMGEMDPVDLDDRVRAQEAAVNRSVALQREAEVRHAFAQAEASRYEELLAARSTSAENLAQRMQSLEVATAALSVVREDVARAAADRDMLRAQRNNLRLVSPVDGVVTAREVDPGTTVVSGQTVVEVVDPASLWVHVRFDQGATEGLRAGLPAQVVLRSRSRQTLAGSVLRVELQADAVTEEMLAKVVFAARPDPLPSIGELAEVTVSLAALPSVPVVPNAAVQRVDGETGVWRLVDGELVFTPVRLGVADLDGQVQVLSGLDVGDRIVVYSAKSLRSGSRLDIVERIPGVSP</sequence>
<feature type="domain" description="CzcB-like C-terminal circularly permuted SH3-like" evidence="3">
    <location>
        <begin position="308"/>
        <end position="360"/>
    </location>
</feature>
<evidence type="ECO:0000259" key="2">
    <source>
        <dbReference type="Pfam" id="PF25917"/>
    </source>
</evidence>
<dbReference type="Gene3D" id="2.40.50.100">
    <property type="match status" value="1"/>
</dbReference>
<dbReference type="PANTHER" id="PTHR30469:SF15">
    <property type="entry name" value="HLYD FAMILY OF SECRETION PROTEINS"/>
    <property type="match status" value="1"/>
</dbReference>
<dbReference type="Gene3D" id="1.10.287.470">
    <property type="entry name" value="Helix hairpin bin"/>
    <property type="match status" value="1"/>
</dbReference>
<evidence type="ECO:0000256" key="1">
    <source>
        <dbReference type="ARBA" id="ARBA00009477"/>
    </source>
</evidence>
<dbReference type="Gene3D" id="2.40.420.20">
    <property type="match status" value="1"/>
</dbReference>
<protein>
    <submittedName>
        <fullName evidence="4">Efflux RND transporter periplasmic adaptor subunit</fullName>
    </submittedName>
</protein>
<dbReference type="OMA" id="WIDTRFD"/>
<organism evidence="4 5">
    <name type="scientific">Gemmatimonas aurantiaca</name>
    <dbReference type="NCBI Taxonomy" id="173480"/>
    <lineage>
        <taxon>Bacteria</taxon>
        <taxon>Pseudomonadati</taxon>
        <taxon>Gemmatimonadota</taxon>
        <taxon>Gemmatimonadia</taxon>
        <taxon>Gemmatimonadales</taxon>
        <taxon>Gemmatimonadaceae</taxon>
        <taxon>Gemmatimonas</taxon>
    </lineage>
</organism>
<dbReference type="NCBIfam" id="TIGR01730">
    <property type="entry name" value="RND_mfp"/>
    <property type="match status" value="1"/>
</dbReference>
<dbReference type="GO" id="GO:0015562">
    <property type="term" value="F:efflux transmembrane transporter activity"/>
    <property type="evidence" value="ECO:0007669"/>
    <property type="project" value="TreeGrafter"/>
</dbReference>
<feature type="domain" description="Multidrug resistance protein MdtA-like barrel-sandwich hybrid" evidence="2">
    <location>
        <begin position="66"/>
        <end position="218"/>
    </location>
</feature>
<dbReference type="GO" id="GO:1990281">
    <property type="term" value="C:efflux pump complex"/>
    <property type="evidence" value="ECO:0007669"/>
    <property type="project" value="TreeGrafter"/>
</dbReference>
<gene>
    <name evidence="4" type="ORF">DGD08_04270</name>
</gene>
<evidence type="ECO:0000313" key="4">
    <source>
        <dbReference type="EMBL" id="HCT56411.1"/>
    </source>
</evidence>
<dbReference type="SUPFAM" id="SSF111369">
    <property type="entry name" value="HlyD-like secretion proteins"/>
    <property type="match status" value="1"/>
</dbReference>
<dbReference type="Proteomes" id="UP000264071">
    <property type="component" value="Unassembled WGS sequence"/>
</dbReference>
<comment type="caution">
    <text evidence="4">The sequence shown here is derived from an EMBL/GenBank/DDBJ whole genome shotgun (WGS) entry which is preliminary data.</text>
</comment>
<dbReference type="InterPro" id="IPR006143">
    <property type="entry name" value="RND_pump_MFP"/>
</dbReference>
<dbReference type="PANTHER" id="PTHR30469">
    <property type="entry name" value="MULTIDRUG RESISTANCE PROTEIN MDTA"/>
    <property type="match status" value="1"/>
</dbReference>